<keyword evidence="2" id="KW-1185">Reference proteome</keyword>
<dbReference type="InterPro" id="IPR027417">
    <property type="entry name" value="P-loop_NTPase"/>
</dbReference>
<dbReference type="EMBL" id="JBHPBY010000545">
    <property type="protein sequence ID" value="MFC1853600.1"/>
    <property type="molecule type" value="Genomic_DNA"/>
</dbReference>
<reference evidence="1 2" key="1">
    <citation type="submission" date="2024-09" db="EMBL/GenBank/DDBJ databases">
        <title>Laminarin stimulates single cell rates of sulfate reduction while oxygen inhibits transcriptomic activity in coastal marine sediment.</title>
        <authorList>
            <person name="Lindsay M."/>
            <person name="Orcutt B."/>
            <person name="Emerson D."/>
            <person name="Stepanauskas R."/>
            <person name="D'Angelo T."/>
        </authorList>
    </citation>
    <scope>NUCLEOTIDE SEQUENCE [LARGE SCALE GENOMIC DNA]</scope>
    <source>
        <strain evidence="1">SAG AM-311-K15</strain>
    </source>
</reference>
<dbReference type="SUPFAM" id="SSF52540">
    <property type="entry name" value="P-loop containing nucleoside triphosphate hydrolases"/>
    <property type="match status" value="1"/>
</dbReference>
<keyword evidence="1" id="KW-0808">Transferase</keyword>
<accession>A0ABV6Z574</accession>
<gene>
    <name evidence="1" type="ORF">ACFL27_25720</name>
</gene>
<dbReference type="InterPro" id="IPR052922">
    <property type="entry name" value="Cytidylate_Kinase-2"/>
</dbReference>
<dbReference type="PANTHER" id="PTHR37816:SF1">
    <property type="entry name" value="TOXIN"/>
    <property type="match status" value="1"/>
</dbReference>
<organism evidence="1 2">
    <name type="scientific">candidate division CSSED10-310 bacterium</name>
    <dbReference type="NCBI Taxonomy" id="2855610"/>
    <lineage>
        <taxon>Bacteria</taxon>
        <taxon>Bacteria division CSSED10-310</taxon>
    </lineage>
</organism>
<protein>
    <submittedName>
        <fullName evidence="1">Adenylate kinase</fullName>
    </submittedName>
</protein>
<proteinExistence type="predicted"/>
<evidence type="ECO:0000313" key="1">
    <source>
        <dbReference type="EMBL" id="MFC1853600.1"/>
    </source>
</evidence>
<name>A0ABV6Z574_UNCC1</name>
<dbReference type="Proteomes" id="UP001594351">
    <property type="component" value="Unassembled WGS sequence"/>
</dbReference>
<sequence>MLHQEKRLIVVGTSCSGKTTLAGSIARIFEIKHIELDALFWRPNWTETPADEFKFKVAQAIQRKSWVADGNYSPVRDMIWTRAQTLIWLNYSFTKIFSQALYRTLKRALTAEKLFSGNRESIRQSFFSSDSILLWVIKTYARRKREYPLLFKELKYAHLKVIELHNQKQTDALLASYRTLSRMLNRLD</sequence>
<dbReference type="GO" id="GO:0016301">
    <property type="term" value="F:kinase activity"/>
    <property type="evidence" value="ECO:0007669"/>
    <property type="project" value="UniProtKB-KW"/>
</dbReference>
<evidence type="ECO:0000313" key="2">
    <source>
        <dbReference type="Proteomes" id="UP001594351"/>
    </source>
</evidence>
<comment type="caution">
    <text evidence="1">The sequence shown here is derived from an EMBL/GenBank/DDBJ whole genome shotgun (WGS) entry which is preliminary data.</text>
</comment>
<keyword evidence="1" id="KW-0418">Kinase</keyword>
<dbReference type="Gene3D" id="3.40.50.300">
    <property type="entry name" value="P-loop containing nucleotide triphosphate hydrolases"/>
    <property type="match status" value="1"/>
</dbReference>
<dbReference type="PANTHER" id="PTHR37816">
    <property type="entry name" value="YALI0E33011P"/>
    <property type="match status" value="1"/>
</dbReference>